<reference evidence="2" key="1">
    <citation type="submission" date="2024-02" db="EMBL/GenBank/DDBJ databases">
        <authorList>
            <consortium name="ELIXIR-Norway"/>
            <consortium name="Elixir Norway"/>
        </authorList>
    </citation>
    <scope>NUCLEOTIDE SEQUENCE</scope>
</reference>
<feature type="region of interest" description="Disordered" evidence="1">
    <location>
        <begin position="230"/>
        <end position="356"/>
    </location>
</feature>
<dbReference type="EMBL" id="OZ020111">
    <property type="protein sequence ID" value="CAK9264540.1"/>
    <property type="molecule type" value="Genomic_DNA"/>
</dbReference>
<feature type="compositionally biased region" description="Low complexity" evidence="1">
    <location>
        <begin position="238"/>
        <end position="272"/>
    </location>
</feature>
<organism evidence="2 3">
    <name type="scientific">Sphagnum jensenii</name>
    <dbReference type="NCBI Taxonomy" id="128206"/>
    <lineage>
        <taxon>Eukaryota</taxon>
        <taxon>Viridiplantae</taxon>
        <taxon>Streptophyta</taxon>
        <taxon>Embryophyta</taxon>
        <taxon>Bryophyta</taxon>
        <taxon>Sphagnophytina</taxon>
        <taxon>Sphagnopsida</taxon>
        <taxon>Sphagnales</taxon>
        <taxon>Sphagnaceae</taxon>
        <taxon>Sphagnum</taxon>
    </lineage>
</organism>
<feature type="compositionally biased region" description="Polar residues" evidence="1">
    <location>
        <begin position="8"/>
        <end position="20"/>
    </location>
</feature>
<feature type="compositionally biased region" description="Basic residues" evidence="1">
    <location>
        <begin position="338"/>
        <end position="348"/>
    </location>
</feature>
<feature type="compositionally biased region" description="Pro residues" evidence="1">
    <location>
        <begin position="291"/>
        <end position="301"/>
    </location>
</feature>
<evidence type="ECO:0000313" key="2">
    <source>
        <dbReference type="EMBL" id="CAK9264540.1"/>
    </source>
</evidence>
<evidence type="ECO:0000313" key="3">
    <source>
        <dbReference type="Proteomes" id="UP001497444"/>
    </source>
</evidence>
<dbReference type="Proteomes" id="UP001497444">
    <property type="component" value="Chromosome 16"/>
</dbReference>
<accession>A0ABP0WGL9</accession>
<sequence>MAQAVIAPSSSHGCLASPSSSSVPANFPTSRLLSSQACNLSVSVSQVASCRRCQRRLGARIFVKSVCQDESPVLEEKVKPLQPAELNLPLEITPTSHETLHSRKGLEAAAQMLGHGSRQQMKEALQAAKKKYGKMTVSEALQEAKKHVGKDGLAKLALFGGVASVGLLVSGAVLTSLELLPLAPEALQIIGVAYSLLLASQLLQGKPAEFAVSPIKAVLELVDSGNVNPHNPEKSLISSHHNSSTPNSSSSSSSSSSSGAAAPPPAAAAAKPPSTPAVALTPVPSSSLSSPPRPGSPPSPAQNPSRKKTTKSRPKSEEKKSAKNGIEQRSSSSPIESKKKKSKKKTPKKALDKVHK</sequence>
<protein>
    <submittedName>
        <fullName evidence="2">Uncharacterized protein</fullName>
    </submittedName>
</protein>
<feature type="region of interest" description="Disordered" evidence="1">
    <location>
        <begin position="1"/>
        <end position="20"/>
    </location>
</feature>
<gene>
    <name evidence="2" type="ORF">CSSPJE1EN1_LOCUS10018</name>
</gene>
<keyword evidence="3" id="KW-1185">Reference proteome</keyword>
<evidence type="ECO:0000256" key="1">
    <source>
        <dbReference type="SAM" id="MobiDB-lite"/>
    </source>
</evidence>
<proteinExistence type="predicted"/>
<name>A0ABP0WGL9_9BRYO</name>